<keyword evidence="1" id="KW-0677">Repeat</keyword>
<comment type="caution">
    <text evidence="4">The sequence shown here is derived from an EMBL/GenBank/DDBJ whole genome shotgun (WGS) entry which is preliminary data.</text>
</comment>
<dbReference type="PANTHER" id="PTHR47186:SF30">
    <property type="entry name" value="EF-HAND DOMAIN-CONTAINING PROTEIN"/>
    <property type="match status" value="1"/>
</dbReference>
<dbReference type="PANTHER" id="PTHR47186">
    <property type="entry name" value="LEUCINE-RICH REPEAT-CONTAINING PROTEIN 57"/>
    <property type="match status" value="1"/>
</dbReference>
<protein>
    <submittedName>
        <fullName evidence="4">Uncharacterized protein</fullName>
    </submittedName>
</protein>
<dbReference type="Pfam" id="PF00560">
    <property type="entry name" value="LRR_1"/>
    <property type="match status" value="1"/>
</dbReference>
<feature type="domain" description="Disease resistance protein winged helix" evidence="2">
    <location>
        <begin position="1"/>
        <end position="42"/>
    </location>
</feature>
<gene>
    <name evidence="4" type="ORF">Dsin_014032</name>
</gene>
<dbReference type="Pfam" id="PF25019">
    <property type="entry name" value="LRR_R13L1-DRL21"/>
    <property type="match status" value="1"/>
</dbReference>
<dbReference type="InterPro" id="IPR056789">
    <property type="entry name" value="LRR_R13L1-DRL21"/>
</dbReference>
<name>A0AAE0AM75_9ROSI</name>
<keyword evidence="5" id="KW-1185">Reference proteome</keyword>
<dbReference type="AlphaFoldDB" id="A0AAE0AM75"/>
<organism evidence="4 5">
    <name type="scientific">Dipteronia sinensis</name>
    <dbReference type="NCBI Taxonomy" id="43782"/>
    <lineage>
        <taxon>Eukaryota</taxon>
        <taxon>Viridiplantae</taxon>
        <taxon>Streptophyta</taxon>
        <taxon>Embryophyta</taxon>
        <taxon>Tracheophyta</taxon>
        <taxon>Spermatophyta</taxon>
        <taxon>Magnoliopsida</taxon>
        <taxon>eudicotyledons</taxon>
        <taxon>Gunneridae</taxon>
        <taxon>Pentapetalae</taxon>
        <taxon>rosids</taxon>
        <taxon>malvids</taxon>
        <taxon>Sapindales</taxon>
        <taxon>Sapindaceae</taxon>
        <taxon>Hippocastanoideae</taxon>
        <taxon>Acereae</taxon>
        <taxon>Dipteronia</taxon>
    </lineage>
</organism>
<dbReference type="SUPFAM" id="SSF52058">
    <property type="entry name" value="L domain-like"/>
    <property type="match status" value="1"/>
</dbReference>
<dbReference type="InterPro" id="IPR032675">
    <property type="entry name" value="LRR_dom_sf"/>
</dbReference>
<dbReference type="Proteomes" id="UP001281410">
    <property type="component" value="Unassembled WGS sequence"/>
</dbReference>
<dbReference type="InterPro" id="IPR001611">
    <property type="entry name" value="Leu-rich_rpt"/>
</dbReference>
<proteinExistence type="predicted"/>
<evidence type="ECO:0000313" key="4">
    <source>
        <dbReference type="EMBL" id="KAK3220062.1"/>
    </source>
</evidence>
<reference evidence="4" key="1">
    <citation type="journal article" date="2023" name="Plant J.">
        <title>Genome sequences and population genomics provide insights into the demographic history, inbreeding, and mutation load of two 'living fossil' tree species of Dipteronia.</title>
        <authorList>
            <person name="Feng Y."/>
            <person name="Comes H.P."/>
            <person name="Chen J."/>
            <person name="Zhu S."/>
            <person name="Lu R."/>
            <person name="Zhang X."/>
            <person name="Li P."/>
            <person name="Qiu J."/>
            <person name="Olsen K.M."/>
            <person name="Qiu Y."/>
        </authorList>
    </citation>
    <scope>NUCLEOTIDE SEQUENCE</scope>
    <source>
        <strain evidence="4">NBL</strain>
    </source>
</reference>
<evidence type="ECO:0000259" key="2">
    <source>
        <dbReference type="Pfam" id="PF23559"/>
    </source>
</evidence>
<feature type="domain" description="R13L1/DRL21-like LRR repeat region" evidence="3">
    <location>
        <begin position="252"/>
        <end position="372"/>
    </location>
</feature>
<dbReference type="Gene3D" id="3.80.10.10">
    <property type="entry name" value="Ribonuclease Inhibitor"/>
    <property type="match status" value="1"/>
</dbReference>
<evidence type="ECO:0000256" key="1">
    <source>
        <dbReference type="ARBA" id="ARBA00022737"/>
    </source>
</evidence>
<dbReference type="InterPro" id="IPR058922">
    <property type="entry name" value="WHD_DRP"/>
</dbReference>
<sequence length="384" mass="44376">MEMIGEDYFNILGTRSFFQEFIKDSTGNIIGCKMHDIVHDFAQFLTKNECFALKDKDFGESSINVSFEKACHLLFMVDKNSLFPISICNSKKLRSLLIQFESSKHSVDRVLLKLWGQNTCLRALAMTGTMYNFDIMTGWLDLKMIRFEKLPREIGKLIHLRYLDLSKNVGLEMLPETLCELYNLQTLNISFCRILKELPQGIRKLINLRHLINEDTVSLRYMPKGIENLTCLRTLKEFYVSDNDYRSKACSIECLNRFHHLEGDLGIEGLGSLTNVSEARRIQLTNKKNIYKLELDFGGSDSVNNEAILEALQPPPNLLQLTISRYAGMVLPNWMKSLTNLRVICLVEWINCQQLPLLGKVSSLESIYIQGMKRLKDWVMNFWD</sequence>
<evidence type="ECO:0000259" key="3">
    <source>
        <dbReference type="Pfam" id="PF25019"/>
    </source>
</evidence>
<dbReference type="EMBL" id="JANJYJ010000004">
    <property type="protein sequence ID" value="KAK3220062.1"/>
    <property type="molecule type" value="Genomic_DNA"/>
</dbReference>
<evidence type="ECO:0000313" key="5">
    <source>
        <dbReference type="Proteomes" id="UP001281410"/>
    </source>
</evidence>
<accession>A0AAE0AM75</accession>
<dbReference type="Pfam" id="PF23559">
    <property type="entry name" value="WHD_DRP"/>
    <property type="match status" value="1"/>
</dbReference>